<feature type="transmembrane region" description="Helical" evidence="6">
    <location>
        <begin position="356"/>
        <end position="381"/>
    </location>
</feature>
<keyword evidence="5 6" id="KW-0472">Membrane</keyword>
<feature type="transmembrane region" description="Helical" evidence="6">
    <location>
        <begin position="176"/>
        <end position="199"/>
    </location>
</feature>
<dbReference type="PANTHER" id="PTHR23513:SF17">
    <property type="entry name" value="MEMBRANE PROTEIN"/>
    <property type="match status" value="1"/>
</dbReference>
<evidence type="ECO:0000256" key="5">
    <source>
        <dbReference type="ARBA" id="ARBA00023136"/>
    </source>
</evidence>
<dbReference type="InterPro" id="IPR011701">
    <property type="entry name" value="MFS"/>
</dbReference>
<keyword evidence="8" id="KW-1185">Reference proteome</keyword>
<feature type="transmembrane region" description="Helical" evidence="6">
    <location>
        <begin position="387"/>
        <end position="405"/>
    </location>
</feature>
<organism evidence="7 8">
    <name type="scientific">Streptomyces meridianus</name>
    <dbReference type="NCBI Taxonomy" id="2938945"/>
    <lineage>
        <taxon>Bacteria</taxon>
        <taxon>Bacillati</taxon>
        <taxon>Actinomycetota</taxon>
        <taxon>Actinomycetes</taxon>
        <taxon>Kitasatosporales</taxon>
        <taxon>Streptomycetaceae</taxon>
        <taxon>Streptomyces</taxon>
    </lineage>
</organism>
<accession>A0ABT0X644</accession>
<proteinExistence type="predicted"/>
<dbReference type="EMBL" id="JAMQGM010000024">
    <property type="protein sequence ID" value="MCM2578003.1"/>
    <property type="molecule type" value="Genomic_DNA"/>
</dbReference>
<evidence type="ECO:0000313" key="7">
    <source>
        <dbReference type="EMBL" id="MCM2578003.1"/>
    </source>
</evidence>
<sequence length="415" mass="41642">MTAISAPPDLPPAHRDANVLRWLGALVFSLLGDNVYFLALSWAATRVGSPAQAGLVLATASVPRAVLMLGGGVVADRFGPRRVVIGSDLTRCVVVLVAAGVLAVTTPGLWLLVVVGLVFGTVDALFLPAVGALPPRITRPDQLARVQGLRGLATRAATIGGSPLGGLAMALGGPSIAFVVAGMLFAVSLPLLIAVRVAPLPDDEDRPTRTGGAAVWCDLADGLRHIRHDKLLTSLMVVLAISELGFMGPLNIGVTLLADERGWGATGLGWIVGGFGAGAAAASLLLATRGRLPRAGLTQQGCLGLGAVGISALALAPSLSAAVGVGVTIGLTVGLSGALYAALLQTAANSAYLGRVTAVASLFSLGVTPLTYPLTGAAIAAWGTRPIFIASALVVALGAVAGLCARSLRCAELPG</sequence>
<dbReference type="CDD" id="cd06173">
    <property type="entry name" value="MFS_MefA_like"/>
    <property type="match status" value="1"/>
</dbReference>
<feature type="transmembrane region" description="Helical" evidence="6">
    <location>
        <begin position="325"/>
        <end position="344"/>
    </location>
</feature>
<evidence type="ECO:0000256" key="1">
    <source>
        <dbReference type="ARBA" id="ARBA00004651"/>
    </source>
</evidence>
<keyword evidence="2" id="KW-1003">Cell membrane</keyword>
<name>A0ABT0X644_9ACTN</name>
<protein>
    <submittedName>
        <fullName evidence="7">MFS transporter</fullName>
    </submittedName>
</protein>
<evidence type="ECO:0000256" key="4">
    <source>
        <dbReference type="ARBA" id="ARBA00022989"/>
    </source>
</evidence>
<dbReference type="PANTHER" id="PTHR23513">
    <property type="entry name" value="INTEGRAL MEMBRANE EFFLUX PROTEIN-RELATED"/>
    <property type="match status" value="1"/>
</dbReference>
<feature type="transmembrane region" description="Helical" evidence="6">
    <location>
        <begin position="268"/>
        <end position="288"/>
    </location>
</feature>
<comment type="subcellular location">
    <subcellularLocation>
        <location evidence="1">Cell membrane</location>
        <topology evidence="1">Multi-pass membrane protein</topology>
    </subcellularLocation>
</comment>
<keyword evidence="3 6" id="KW-0812">Transmembrane</keyword>
<keyword evidence="4 6" id="KW-1133">Transmembrane helix</keyword>
<dbReference type="SUPFAM" id="SSF103473">
    <property type="entry name" value="MFS general substrate transporter"/>
    <property type="match status" value="1"/>
</dbReference>
<evidence type="ECO:0000256" key="6">
    <source>
        <dbReference type="SAM" id="Phobius"/>
    </source>
</evidence>
<dbReference type="InterPro" id="IPR036259">
    <property type="entry name" value="MFS_trans_sf"/>
</dbReference>
<dbReference type="Gene3D" id="1.20.1250.20">
    <property type="entry name" value="MFS general substrate transporter like domains"/>
    <property type="match status" value="1"/>
</dbReference>
<reference evidence="7" key="1">
    <citation type="journal article" date="2023" name="Int. J. Syst. Evol. Microbiol.">
        <title>Streptomyces meridianus sp. nov. isolated from brackish water of the Tagus estuary in Alcochete, Portugal.</title>
        <authorList>
            <person name="Santos J.D.N."/>
            <person name="Klimek D."/>
            <person name="Calusinska M."/>
            <person name="Lobo Da Cunha A."/>
            <person name="Catita J."/>
            <person name="Goncalves H."/>
            <person name="Gonzalez I."/>
            <person name="Reyes F."/>
            <person name="Lage O.M."/>
        </authorList>
    </citation>
    <scope>NUCLEOTIDE SEQUENCE</scope>
    <source>
        <strain evidence="7">MTZ3.1</strain>
    </source>
</reference>
<feature type="transmembrane region" description="Helical" evidence="6">
    <location>
        <begin position="300"/>
        <end position="319"/>
    </location>
</feature>
<dbReference type="Proteomes" id="UP001167160">
    <property type="component" value="Unassembled WGS sequence"/>
</dbReference>
<dbReference type="RefSeq" id="WP_251413727.1">
    <property type="nucleotide sequence ID" value="NZ_JAMQGM010000024.1"/>
</dbReference>
<comment type="caution">
    <text evidence="7">The sequence shown here is derived from an EMBL/GenBank/DDBJ whole genome shotgun (WGS) entry which is preliminary data.</text>
</comment>
<feature type="transmembrane region" description="Helical" evidence="6">
    <location>
        <begin position="231"/>
        <end position="248"/>
    </location>
</feature>
<feature type="transmembrane region" description="Helical" evidence="6">
    <location>
        <begin position="51"/>
        <end position="71"/>
    </location>
</feature>
<gene>
    <name evidence="7" type="ORF">M1E25_11635</name>
</gene>
<evidence type="ECO:0000256" key="3">
    <source>
        <dbReference type="ARBA" id="ARBA00022692"/>
    </source>
</evidence>
<feature type="transmembrane region" description="Helical" evidence="6">
    <location>
        <begin position="20"/>
        <end position="39"/>
    </location>
</feature>
<dbReference type="Pfam" id="PF07690">
    <property type="entry name" value="MFS_1"/>
    <property type="match status" value="1"/>
</dbReference>
<evidence type="ECO:0000313" key="8">
    <source>
        <dbReference type="Proteomes" id="UP001167160"/>
    </source>
</evidence>
<evidence type="ECO:0000256" key="2">
    <source>
        <dbReference type="ARBA" id="ARBA00022475"/>
    </source>
</evidence>